<dbReference type="CDD" id="cd17330">
    <property type="entry name" value="MFS_SLC46_TetA_like"/>
    <property type="match status" value="1"/>
</dbReference>
<feature type="transmembrane region" description="Helical" evidence="5">
    <location>
        <begin position="842"/>
        <end position="861"/>
    </location>
</feature>
<reference evidence="8 9" key="1">
    <citation type="journal article" date="2011" name="Genome Res.">
        <title>Phylogeny-wide analysis of social amoeba genomes highlights ancient origins for complex intercellular communication.</title>
        <authorList>
            <person name="Heidel A.J."/>
            <person name="Lawal H.M."/>
            <person name="Felder M."/>
            <person name="Schilde C."/>
            <person name="Helps N.R."/>
            <person name="Tunggal B."/>
            <person name="Rivero F."/>
            <person name="John U."/>
            <person name="Schleicher M."/>
            <person name="Eichinger L."/>
            <person name="Platzer M."/>
            <person name="Noegel A.A."/>
            <person name="Schaap P."/>
            <person name="Gloeckner G."/>
        </authorList>
    </citation>
    <scope>NUCLEOTIDE SEQUENCE [LARGE SCALE GENOMIC DNA]</scope>
    <source>
        <strain evidence="9">ATCC 26659 / Pp 5 / PN500</strain>
    </source>
</reference>
<keyword evidence="6" id="KW-0732">Signal</keyword>
<dbReference type="PROSITE" id="PS00216">
    <property type="entry name" value="SUGAR_TRANSPORT_1"/>
    <property type="match status" value="1"/>
</dbReference>
<dbReference type="CDD" id="cd07383">
    <property type="entry name" value="MPP_Dcr2"/>
    <property type="match status" value="1"/>
</dbReference>
<feature type="transmembrane region" description="Helical" evidence="5">
    <location>
        <begin position="867"/>
        <end position="884"/>
    </location>
</feature>
<dbReference type="GO" id="GO:0016788">
    <property type="term" value="F:hydrolase activity, acting on ester bonds"/>
    <property type="evidence" value="ECO:0007669"/>
    <property type="project" value="TreeGrafter"/>
</dbReference>
<dbReference type="PROSITE" id="PS50850">
    <property type="entry name" value="MFS"/>
    <property type="match status" value="1"/>
</dbReference>
<dbReference type="PANTHER" id="PTHR32440">
    <property type="entry name" value="PHOSPHATASE DCR2-RELATED-RELATED"/>
    <property type="match status" value="1"/>
</dbReference>
<dbReference type="InterPro" id="IPR036259">
    <property type="entry name" value="MFS_trans_sf"/>
</dbReference>
<dbReference type="GO" id="GO:0016020">
    <property type="term" value="C:membrane"/>
    <property type="evidence" value="ECO:0007669"/>
    <property type="project" value="UniProtKB-SubCell"/>
</dbReference>
<dbReference type="InterPro" id="IPR004843">
    <property type="entry name" value="Calcineurin-like_PHP"/>
</dbReference>
<dbReference type="PANTHER" id="PTHR32440:SF24">
    <property type="entry name" value="CALCINEURIN-LIKE PHOSPHOESTERASE DOMAIN-CONTAINING PROTEIN"/>
    <property type="match status" value="1"/>
</dbReference>
<feature type="transmembrane region" description="Helical" evidence="5">
    <location>
        <begin position="620"/>
        <end position="642"/>
    </location>
</feature>
<dbReference type="InterPro" id="IPR020846">
    <property type="entry name" value="MFS_dom"/>
</dbReference>
<dbReference type="Pfam" id="PF00149">
    <property type="entry name" value="Metallophos"/>
    <property type="match status" value="1"/>
</dbReference>
<dbReference type="Pfam" id="PF07690">
    <property type="entry name" value="MFS_1"/>
    <property type="match status" value="1"/>
</dbReference>
<organism evidence="8 9">
    <name type="scientific">Heterostelium pallidum (strain ATCC 26659 / Pp 5 / PN500)</name>
    <name type="common">Cellular slime mold</name>
    <name type="synonym">Polysphondylium pallidum</name>
    <dbReference type="NCBI Taxonomy" id="670386"/>
    <lineage>
        <taxon>Eukaryota</taxon>
        <taxon>Amoebozoa</taxon>
        <taxon>Evosea</taxon>
        <taxon>Eumycetozoa</taxon>
        <taxon>Dictyostelia</taxon>
        <taxon>Acytosteliales</taxon>
        <taxon>Acytosteliaceae</taxon>
        <taxon>Heterostelium</taxon>
    </lineage>
</organism>
<dbReference type="FunCoup" id="D3BSH1">
    <property type="interactions" value="2"/>
</dbReference>
<name>D3BSH1_HETP5</name>
<comment type="subcellular location">
    <subcellularLocation>
        <location evidence="1">Membrane</location>
        <topology evidence="1">Multi-pass membrane protein</topology>
    </subcellularLocation>
</comment>
<dbReference type="EMBL" id="ADBJ01000052">
    <property type="protein sequence ID" value="EFA75677.1"/>
    <property type="molecule type" value="Genomic_DNA"/>
</dbReference>
<dbReference type="InParanoid" id="D3BSH1"/>
<keyword evidence="9" id="KW-1185">Reference proteome</keyword>
<feature type="transmembrane region" description="Helical" evidence="5">
    <location>
        <begin position="542"/>
        <end position="563"/>
    </location>
</feature>
<dbReference type="InterPro" id="IPR011701">
    <property type="entry name" value="MFS"/>
</dbReference>
<dbReference type="Gene3D" id="3.60.21.10">
    <property type="match status" value="1"/>
</dbReference>
<feature type="domain" description="Major facilitator superfamily (MFS) profile" evidence="7">
    <location>
        <begin position="544"/>
        <end position="962"/>
    </location>
</feature>
<keyword evidence="3 5" id="KW-1133">Transmembrane helix</keyword>
<dbReference type="Gene3D" id="1.20.1250.20">
    <property type="entry name" value="MFS general substrate transporter like domains"/>
    <property type="match status" value="1"/>
</dbReference>
<feature type="transmembrane region" description="Helical" evidence="5">
    <location>
        <begin position="596"/>
        <end position="613"/>
    </location>
</feature>
<feature type="chain" id="PRO_5003042488" description="Major facilitator superfamily (MFS) profile domain-containing protein" evidence="6">
    <location>
        <begin position="22"/>
        <end position="1042"/>
    </location>
</feature>
<feature type="transmembrane region" description="Helical" evidence="5">
    <location>
        <begin position="370"/>
        <end position="389"/>
    </location>
</feature>
<evidence type="ECO:0000256" key="5">
    <source>
        <dbReference type="SAM" id="Phobius"/>
    </source>
</evidence>
<dbReference type="SUPFAM" id="SSF103473">
    <property type="entry name" value="MFS general substrate transporter"/>
    <property type="match status" value="1"/>
</dbReference>
<evidence type="ECO:0000256" key="2">
    <source>
        <dbReference type="ARBA" id="ARBA00022692"/>
    </source>
</evidence>
<evidence type="ECO:0000256" key="6">
    <source>
        <dbReference type="SAM" id="SignalP"/>
    </source>
</evidence>
<feature type="signal peptide" evidence="6">
    <location>
        <begin position="1"/>
        <end position="21"/>
    </location>
</feature>
<dbReference type="Proteomes" id="UP000001396">
    <property type="component" value="Unassembled WGS sequence"/>
</dbReference>
<dbReference type="RefSeq" id="XP_020427811.1">
    <property type="nucleotide sequence ID" value="XM_020581700.1"/>
</dbReference>
<accession>D3BSH1</accession>
<evidence type="ECO:0000313" key="8">
    <source>
        <dbReference type="EMBL" id="EFA75677.1"/>
    </source>
</evidence>
<dbReference type="STRING" id="670386.D3BSH1"/>
<gene>
    <name evidence="8" type="ORF">PPL_10939</name>
</gene>
<dbReference type="InterPro" id="IPR001958">
    <property type="entry name" value="Tet-R_TetA/multi-R_MdtG-like"/>
</dbReference>
<protein>
    <recommendedName>
        <fullName evidence="7">Major facilitator superfamily (MFS) profile domain-containing protein</fullName>
    </recommendedName>
</protein>
<dbReference type="InterPro" id="IPR005829">
    <property type="entry name" value="Sugar_transporter_CS"/>
</dbReference>
<feature type="transmembrane region" description="Helical" evidence="5">
    <location>
        <begin position="711"/>
        <end position="731"/>
    </location>
</feature>
<feature type="transmembrane region" description="Helical" evidence="5">
    <location>
        <begin position="766"/>
        <end position="786"/>
    </location>
</feature>
<dbReference type="GO" id="GO:0022857">
    <property type="term" value="F:transmembrane transporter activity"/>
    <property type="evidence" value="ECO:0007669"/>
    <property type="project" value="InterPro"/>
</dbReference>
<dbReference type="GO" id="GO:0005737">
    <property type="term" value="C:cytoplasm"/>
    <property type="evidence" value="ECO:0007669"/>
    <property type="project" value="TreeGrafter"/>
</dbReference>
<dbReference type="InterPro" id="IPR029052">
    <property type="entry name" value="Metallo-depent_PP-like"/>
</dbReference>
<feature type="transmembrane region" description="Helical" evidence="5">
    <location>
        <begin position="896"/>
        <end position="918"/>
    </location>
</feature>
<sequence length="1042" mass="118492">MSAFCSLFILLFLNCIDYSYSNSIENNNNINNQKEDKVKNKNNNKPILKFNTDNTFKILQITDLHYGEDGDWDKLNIESQEILIESEQPDFVMLSGDMISGYTDFFTNITNYNTIWDTLTLPMRKRNIPWSITFGNHDDEGAYNRLNLTMLDMSYDLSLTQIGPSNVSGVANYVLEVQSSDSTDMATLIYIFDSMKSSQCESMNGDWGCVDHSQVEWYEQTSKKYNRHTGFAFVHVPPIEVVDLWNTRTVRGDFGERLSCCFGDGSHLVESMIERGDIRTLYFGHDHRNDFQGDFFGLNLGYGRKSGYGSYDPKYTQGARVLKIYEKTLTHETWIRNVKGERDDQISHTPLDEQPRYCCVGLDSKDNPSWSLYFALFTCVMIILFFIQWKISSGVSHHKQQLLLVGADNTIQMMSHEEINRQNQSNNISSAIINFYDNSLNNYNGIEIRHVMDDSTSSIESPLSSYNDDNFINKLIGKEDSRIPSSLRFSEEFEDCDSDSDTSGILSPPIIVDQSDLEKKEDIEINKKKSRIWNKPFLKDKLCIIIFLSLALVIRVASAKLLIPNIFTNYVRNEHPNFTNDEVTSMASKYKSVSDSLPYITNFLFSPLLGALSDKFGRKWILAFITLTQIIDMVVVGITFWFDLIWPFYISHTIAGVTNGALPITLSYLADLTTKSERSVWFMIVGASVGISVACGPLLEMFLIQLYSYKAAVIGNVSVLLISYLFLLPIVDSIKYIEGKPKDPILDQFGQIPKEKLGSLNPFKSIIRLFTTSKFIGVYALLYFSFTYTSQDTINTAYYYTNIRYGWGALQNSINTSAVGASVFIWSSFILPILLKFISERKIVIGAFLLSAIFHVLFAFAVNQWMWAVSMSLGSFSMVLLNLIQSIISKATPSHIQGAMLTGVSALSSLSSAAGAYASQNIFAYFISANAPIYFPGMHFLINSGIIFITSLVSVYASRIQNPEETQQLPPTLKKSLLDDITLTRYSLVYDNIYGYDDSRIFFEFISIFDSRFNSAKEEFNFNQDYEVQYCNPYDYYIGKYI</sequence>
<dbReference type="GeneID" id="31366408"/>
<proteinExistence type="predicted"/>
<dbReference type="PRINTS" id="PR01035">
    <property type="entry name" value="TCRTETA"/>
</dbReference>
<keyword evidence="2 5" id="KW-0812">Transmembrane</keyword>
<evidence type="ECO:0000313" key="9">
    <source>
        <dbReference type="Proteomes" id="UP000001396"/>
    </source>
</evidence>
<dbReference type="SUPFAM" id="SSF56300">
    <property type="entry name" value="Metallo-dependent phosphatases"/>
    <property type="match status" value="1"/>
</dbReference>
<keyword evidence="4 5" id="KW-0472">Membrane</keyword>
<feature type="transmembrane region" description="Helical" evidence="5">
    <location>
        <begin position="814"/>
        <end position="835"/>
    </location>
</feature>
<evidence type="ECO:0000256" key="1">
    <source>
        <dbReference type="ARBA" id="ARBA00004141"/>
    </source>
</evidence>
<feature type="transmembrane region" description="Helical" evidence="5">
    <location>
        <begin position="680"/>
        <end position="699"/>
    </location>
</feature>
<evidence type="ECO:0000256" key="4">
    <source>
        <dbReference type="ARBA" id="ARBA00023136"/>
    </source>
</evidence>
<feature type="transmembrane region" description="Helical" evidence="5">
    <location>
        <begin position="938"/>
        <end position="957"/>
    </location>
</feature>
<dbReference type="AlphaFoldDB" id="D3BSH1"/>
<feature type="transmembrane region" description="Helical" evidence="5">
    <location>
        <begin position="648"/>
        <end position="668"/>
    </location>
</feature>
<evidence type="ECO:0000256" key="3">
    <source>
        <dbReference type="ARBA" id="ARBA00022989"/>
    </source>
</evidence>
<evidence type="ECO:0000259" key="7">
    <source>
        <dbReference type="PROSITE" id="PS50850"/>
    </source>
</evidence>
<comment type="caution">
    <text evidence="8">The sequence shown here is derived from an EMBL/GenBank/DDBJ whole genome shotgun (WGS) entry which is preliminary data.</text>
</comment>